<dbReference type="GO" id="GO:0005886">
    <property type="term" value="C:plasma membrane"/>
    <property type="evidence" value="ECO:0007669"/>
    <property type="project" value="UniProtKB-SubCell"/>
</dbReference>
<keyword evidence="10" id="KW-1185">Reference proteome</keyword>
<keyword evidence="6 7" id="KW-0472">Membrane</keyword>
<dbReference type="GO" id="GO:0055085">
    <property type="term" value="P:transmembrane transport"/>
    <property type="evidence" value="ECO:0007669"/>
    <property type="project" value="InterPro"/>
</dbReference>
<dbReference type="SUPFAM" id="SSF161098">
    <property type="entry name" value="MetI-like"/>
    <property type="match status" value="1"/>
</dbReference>
<evidence type="ECO:0000313" key="10">
    <source>
        <dbReference type="Proteomes" id="UP000204391"/>
    </source>
</evidence>
<feature type="transmembrane region" description="Helical" evidence="7">
    <location>
        <begin position="86"/>
        <end position="111"/>
    </location>
</feature>
<organism evidence="9 10">
    <name type="scientific">Virgibacillus necropolis</name>
    <dbReference type="NCBI Taxonomy" id="163877"/>
    <lineage>
        <taxon>Bacteria</taxon>
        <taxon>Bacillati</taxon>
        <taxon>Bacillota</taxon>
        <taxon>Bacilli</taxon>
        <taxon>Bacillales</taxon>
        <taxon>Bacillaceae</taxon>
        <taxon>Virgibacillus</taxon>
    </lineage>
</organism>
<feature type="transmembrane region" description="Helical" evidence="7">
    <location>
        <begin position="167"/>
        <end position="190"/>
    </location>
</feature>
<evidence type="ECO:0000256" key="3">
    <source>
        <dbReference type="ARBA" id="ARBA00022475"/>
    </source>
</evidence>
<dbReference type="Gene3D" id="1.10.3720.10">
    <property type="entry name" value="MetI-like"/>
    <property type="match status" value="1"/>
</dbReference>
<protein>
    <submittedName>
        <fullName evidence="9">Cytochrome C biogenesis protein</fullName>
    </submittedName>
</protein>
<accession>A0A221M9K2</accession>
<dbReference type="KEGG" id="vne:CFK40_04470"/>
<feature type="transmembrane region" description="Helical" evidence="7">
    <location>
        <begin position="26"/>
        <end position="52"/>
    </location>
</feature>
<dbReference type="EMBL" id="CP022437">
    <property type="protein sequence ID" value="ASN04315.1"/>
    <property type="molecule type" value="Genomic_DNA"/>
</dbReference>
<sequence>MEQIQDYNQISKKEKLKKWFDKITPYIFISPFYILFVVFGLFPIIFSAILAFNKWDGIGDMEFVGMQNFNRLIQDSEFWLSVYNTLIIWIIGTAPMILAALVIAFLINLKIIKYKNFYRTTMFMPYVTSVVAVTILFGLVFSSSSGLANGLLQFLGFERIDFINDPFWVKLVIASVNIWQYIGYNMIIFFTGLQRIPKDYYEAAIIDGASNYQIFSKITIPIIKPIILFVVMMSTIGGIQIFTEAQVLVPTNATAEGGSLTVVYYMYKIAFERSNYGYGATVSWGLVAIIIMFSILNWYLTTKRIKGEE</sequence>
<comment type="subcellular location">
    <subcellularLocation>
        <location evidence="1 7">Cell membrane</location>
        <topology evidence="1 7">Multi-pass membrane protein</topology>
    </subcellularLocation>
</comment>
<dbReference type="OrthoDB" id="9785347at2"/>
<dbReference type="CDD" id="cd06261">
    <property type="entry name" value="TM_PBP2"/>
    <property type="match status" value="1"/>
</dbReference>
<dbReference type="Proteomes" id="UP000204391">
    <property type="component" value="Chromosome"/>
</dbReference>
<comment type="similarity">
    <text evidence="7">Belongs to the binding-protein-dependent transport system permease family.</text>
</comment>
<dbReference type="InterPro" id="IPR051393">
    <property type="entry name" value="ABC_transporter_permease"/>
</dbReference>
<evidence type="ECO:0000313" key="9">
    <source>
        <dbReference type="EMBL" id="ASN04315.1"/>
    </source>
</evidence>
<evidence type="ECO:0000256" key="1">
    <source>
        <dbReference type="ARBA" id="ARBA00004651"/>
    </source>
</evidence>
<dbReference type="Pfam" id="PF00528">
    <property type="entry name" value="BPD_transp_1"/>
    <property type="match status" value="1"/>
</dbReference>
<evidence type="ECO:0000256" key="2">
    <source>
        <dbReference type="ARBA" id="ARBA00022448"/>
    </source>
</evidence>
<evidence type="ECO:0000259" key="8">
    <source>
        <dbReference type="PROSITE" id="PS50928"/>
    </source>
</evidence>
<dbReference type="PANTHER" id="PTHR30193">
    <property type="entry name" value="ABC TRANSPORTER PERMEASE PROTEIN"/>
    <property type="match status" value="1"/>
</dbReference>
<dbReference type="InterPro" id="IPR035906">
    <property type="entry name" value="MetI-like_sf"/>
</dbReference>
<evidence type="ECO:0000256" key="7">
    <source>
        <dbReference type="RuleBase" id="RU363032"/>
    </source>
</evidence>
<name>A0A221M9K2_9BACI</name>
<keyword evidence="3" id="KW-1003">Cell membrane</keyword>
<dbReference type="RefSeq" id="WP_089530960.1">
    <property type="nucleotide sequence ID" value="NZ_CP022437.1"/>
</dbReference>
<reference evidence="9 10" key="1">
    <citation type="journal article" date="2003" name="Int. J. Syst. Evol. Microbiol.">
        <title>Virgibacillus carmonensis sp. nov., Virgibacillus necropolis sp. nov. and Virgibacillus picturae sp. nov., three novel species isolated from deteriorated mural paintings, transfer of the species of the genus salibacillus to Virgibacillus, as Virgibacillus marismortui comb. nov. and Virgibacillus salexigens comb. nov., and emended description of the genus Virgibacillus.</title>
        <authorList>
            <person name="Heyrman J."/>
            <person name="Logan N.A."/>
            <person name="Busse H.J."/>
            <person name="Balcaen A."/>
            <person name="Lebbe L."/>
            <person name="Rodriguez-Diaz M."/>
            <person name="Swings J."/>
            <person name="De Vos P."/>
        </authorList>
    </citation>
    <scope>NUCLEOTIDE SEQUENCE [LARGE SCALE GENOMIC DNA]</scope>
    <source>
        <strain evidence="9 10">LMG 19488</strain>
    </source>
</reference>
<feature type="transmembrane region" description="Helical" evidence="7">
    <location>
        <begin position="276"/>
        <end position="300"/>
    </location>
</feature>
<feature type="domain" description="ABC transmembrane type-1" evidence="8">
    <location>
        <begin position="82"/>
        <end position="297"/>
    </location>
</feature>
<keyword evidence="5 7" id="KW-1133">Transmembrane helix</keyword>
<keyword evidence="2 7" id="KW-0813">Transport</keyword>
<dbReference type="InterPro" id="IPR000515">
    <property type="entry name" value="MetI-like"/>
</dbReference>
<dbReference type="PANTHER" id="PTHR30193:SF37">
    <property type="entry name" value="INNER MEMBRANE ABC TRANSPORTER PERMEASE PROTEIN YCJO"/>
    <property type="match status" value="1"/>
</dbReference>
<feature type="transmembrane region" description="Helical" evidence="7">
    <location>
        <begin position="123"/>
        <end position="147"/>
    </location>
</feature>
<evidence type="ECO:0000256" key="5">
    <source>
        <dbReference type="ARBA" id="ARBA00022989"/>
    </source>
</evidence>
<proteinExistence type="inferred from homology"/>
<gene>
    <name evidence="9" type="ORF">CFK40_04470</name>
</gene>
<feature type="transmembrane region" description="Helical" evidence="7">
    <location>
        <begin position="222"/>
        <end position="242"/>
    </location>
</feature>
<evidence type="ECO:0000256" key="6">
    <source>
        <dbReference type="ARBA" id="ARBA00023136"/>
    </source>
</evidence>
<keyword evidence="4 7" id="KW-0812">Transmembrane</keyword>
<evidence type="ECO:0000256" key="4">
    <source>
        <dbReference type="ARBA" id="ARBA00022692"/>
    </source>
</evidence>
<dbReference type="PROSITE" id="PS50928">
    <property type="entry name" value="ABC_TM1"/>
    <property type="match status" value="1"/>
</dbReference>
<dbReference type="AlphaFoldDB" id="A0A221M9K2"/>